<evidence type="ECO:0000313" key="1">
    <source>
        <dbReference type="EMBL" id="EOY29740.1"/>
    </source>
</evidence>
<protein>
    <submittedName>
        <fullName evidence="1">Uncharacterized protein</fullName>
    </submittedName>
</protein>
<reference evidence="1 2" key="1">
    <citation type="journal article" date="2013" name="Genome Biol.">
        <title>The genome sequence of the most widely cultivated cacao type and its use to identify candidate genes regulating pod color.</title>
        <authorList>
            <person name="Motamayor J.C."/>
            <person name="Mockaitis K."/>
            <person name="Schmutz J."/>
            <person name="Haiminen N."/>
            <person name="Iii D.L."/>
            <person name="Cornejo O."/>
            <person name="Findley S.D."/>
            <person name="Zheng P."/>
            <person name="Utro F."/>
            <person name="Royaert S."/>
            <person name="Saski C."/>
            <person name="Jenkins J."/>
            <person name="Podicheti R."/>
            <person name="Zhao M."/>
            <person name="Scheffler B.E."/>
            <person name="Stack J.C."/>
            <person name="Feltus F.A."/>
            <person name="Mustiga G.M."/>
            <person name="Amores F."/>
            <person name="Phillips W."/>
            <person name="Marelli J.P."/>
            <person name="May G.D."/>
            <person name="Shapiro H."/>
            <person name="Ma J."/>
            <person name="Bustamante C.D."/>
            <person name="Schnell R.J."/>
            <person name="Main D."/>
            <person name="Gilbert D."/>
            <person name="Parida L."/>
            <person name="Kuhn D.N."/>
        </authorList>
    </citation>
    <scope>NUCLEOTIDE SEQUENCE [LARGE SCALE GENOMIC DNA]</scope>
    <source>
        <strain evidence="2">cv. Matina 1-6</strain>
    </source>
</reference>
<dbReference type="Gramene" id="EOY29740">
    <property type="protein sequence ID" value="EOY29740"/>
    <property type="gene ID" value="TCM_037187"/>
</dbReference>
<accession>A0A061GIQ8</accession>
<sequence length="99" mass="11363">MASSYVPFQVHCSFGKPSVSPNFDLFKTTDLSSSFKSLVRELQQLAFRVDVPKAVKNVSIKLLDAFVDSVFEFVDHPLHPSQVYHRPYIIKYFMNSAFE</sequence>
<evidence type="ECO:0000313" key="2">
    <source>
        <dbReference type="Proteomes" id="UP000026915"/>
    </source>
</evidence>
<dbReference type="InParanoid" id="A0A061GIQ8"/>
<dbReference type="EMBL" id="CM001887">
    <property type="protein sequence ID" value="EOY29740.1"/>
    <property type="molecule type" value="Genomic_DNA"/>
</dbReference>
<dbReference type="AlphaFoldDB" id="A0A061GIQ8"/>
<dbReference type="Proteomes" id="UP000026915">
    <property type="component" value="Chromosome 9"/>
</dbReference>
<name>A0A061GIQ8_THECC</name>
<organism evidence="1 2">
    <name type="scientific">Theobroma cacao</name>
    <name type="common">Cacao</name>
    <name type="synonym">Cocoa</name>
    <dbReference type="NCBI Taxonomy" id="3641"/>
    <lineage>
        <taxon>Eukaryota</taxon>
        <taxon>Viridiplantae</taxon>
        <taxon>Streptophyta</taxon>
        <taxon>Embryophyta</taxon>
        <taxon>Tracheophyta</taxon>
        <taxon>Spermatophyta</taxon>
        <taxon>Magnoliopsida</taxon>
        <taxon>eudicotyledons</taxon>
        <taxon>Gunneridae</taxon>
        <taxon>Pentapetalae</taxon>
        <taxon>rosids</taxon>
        <taxon>malvids</taxon>
        <taxon>Malvales</taxon>
        <taxon>Malvaceae</taxon>
        <taxon>Byttnerioideae</taxon>
        <taxon>Theobroma</taxon>
    </lineage>
</organism>
<keyword evidence="2" id="KW-1185">Reference proteome</keyword>
<proteinExistence type="predicted"/>
<dbReference type="HOGENOM" id="CLU_2324934_0_0_1"/>
<gene>
    <name evidence="1" type="ORF">TCM_037187</name>
</gene>